<sequence length="143" mass="15767">MAAHSSQCPRFTVPGQWELRDTVAWPTSIPTAPIGLNPRTSGTELRAAVPADAQGKALVGWAGLFTCRVHRAVNRGHWEPRSAEPADATGKQTSPAHQGLSLNKRRTGFENHCSRRDSMGEVYRTNFYSEYGIDSFQSSLLLR</sequence>
<accession>M7BER0</accession>
<proteinExistence type="predicted"/>
<evidence type="ECO:0000313" key="3">
    <source>
        <dbReference type="Proteomes" id="UP000031443"/>
    </source>
</evidence>
<feature type="region of interest" description="Disordered" evidence="1">
    <location>
        <begin position="76"/>
        <end position="105"/>
    </location>
</feature>
<protein>
    <submittedName>
        <fullName evidence="2">Uncharacterized protein</fullName>
    </submittedName>
</protein>
<reference evidence="3" key="1">
    <citation type="journal article" date="2013" name="Nat. Genet.">
        <title>The draft genomes of soft-shell turtle and green sea turtle yield insights into the development and evolution of the turtle-specific body plan.</title>
        <authorList>
            <person name="Wang Z."/>
            <person name="Pascual-Anaya J."/>
            <person name="Zadissa A."/>
            <person name="Li W."/>
            <person name="Niimura Y."/>
            <person name="Huang Z."/>
            <person name="Li C."/>
            <person name="White S."/>
            <person name="Xiong Z."/>
            <person name="Fang D."/>
            <person name="Wang B."/>
            <person name="Ming Y."/>
            <person name="Chen Y."/>
            <person name="Zheng Y."/>
            <person name="Kuraku S."/>
            <person name="Pignatelli M."/>
            <person name="Herrero J."/>
            <person name="Beal K."/>
            <person name="Nozawa M."/>
            <person name="Li Q."/>
            <person name="Wang J."/>
            <person name="Zhang H."/>
            <person name="Yu L."/>
            <person name="Shigenobu S."/>
            <person name="Wang J."/>
            <person name="Liu J."/>
            <person name="Flicek P."/>
            <person name="Searle S."/>
            <person name="Wang J."/>
            <person name="Kuratani S."/>
            <person name="Yin Y."/>
            <person name="Aken B."/>
            <person name="Zhang G."/>
            <person name="Irie N."/>
        </authorList>
    </citation>
    <scope>NUCLEOTIDE SEQUENCE [LARGE SCALE GENOMIC DNA]</scope>
</reference>
<name>M7BER0_CHEMY</name>
<evidence type="ECO:0000313" key="2">
    <source>
        <dbReference type="EMBL" id="EMP35669.1"/>
    </source>
</evidence>
<keyword evidence="3" id="KW-1185">Reference proteome</keyword>
<dbReference type="Proteomes" id="UP000031443">
    <property type="component" value="Unassembled WGS sequence"/>
</dbReference>
<dbReference type="EMBL" id="KB527912">
    <property type="protein sequence ID" value="EMP35669.1"/>
    <property type="molecule type" value="Genomic_DNA"/>
</dbReference>
<organism evidence="2 3">
    <name type="scientific">Chelonia mydas</name>
    <name type="common">Green sea-turtle</name>
    <name type="synonym">Chelonia agassizi</name>
    <dbReference type="NCBI Taxonomy" id="8469"/>
    <lineage>
        <taxon>Eukaryota</taxon>
        <taxon>Metazoa</taxon>
        <taxon>Chordata</taxon>
        <taxon>Craniata</taxon>
        <taxon>Vertebrata</taxon>
        <taxon>Euteleostomi</taxon>
        <taxon>Archelosauria</taxon>
        <taxon>Testudinata</taxon>
        <taxon>Testudines</taxon>
        <taxon>Cryptodira</taxon>
        <taxon>Durocryptodira</taxon>
        <taxon>Americhelydia</taxon>
        <taxon>Chelonioidea</taxon>
        <taxon>Cheloniidae</taxon>
        <taxon>Chelonia</taxon>
    </lineage>
</organism>
<gene>
    <name evidence="2" type="ORF">UY3_07155</name>
</gene>
<dbReference type="AlphaFoldDB" id="M7BER0"/>
<evidence type="ECO:0000256" key="1">
    <source>
        <dbReference type="SAM" id="MobiDB-lite"/>
    </source>
</evidence>